<feature type="non-terminal residue" evidence="5">
    <location>
        <position position="1"/>
    </location>
</feature>
<keyword evidence="6" id="KW-1185">Reference proteome</keyword>
<dbReference type="AlphaFoldDB" id="R0I634"/>
<evidence type="ECO:0000313" key="5">
    <source>
        <dbReference type="EMBL" id="EOA33475.1"/>
    </source>
</evidence>
<keyword evidence="3" id="KW-0378">Hydrolase</keyword>
<dbReference type="EMBL" id="KB870806">
    <property type="protein sequence ID" value="EOA33475.1"/>
    <property type="molecule type" value="Genomic_DNA"/>
</dbReference>
<sequence length="82" mass="9241">VEVSGLPPNLNRSCCDCGVYALKYIESHMLNLPLDLINEDNIREARLKLAVDLWAASKDPVLIDRMEKYEPHNNSSDIVDVS</sequence>
<dbReference type="Proteomes" id="UP000029121">
    <property type="component" value="Unassembled WGS sequence"/>
</dbReference>
<organism evidence="5 6">
    <name type="scientific">Capsella rubella</name>
    <dbReference type="NCBI Taxonomy" id="81985"/>
    <lineage>
        <taxon>Eukaryota</taxon>
        <taxon>Viridiplantae</taxon>
        <taxon>Streptophyta</taxon>
        <taxon>Embryophyta</taxon>
        <taxon>Tracheophyta</taxon>
        <taxon>Spermatophyta</taxon>
        <taxon>Magnoliopsida</taxon>
        <taxon>eudicotyledons</taxon>
        <taxon>Gunneridae</taxon>
        <taxon>Pentapetalae</taxon>
        <taxon>rosids</taxon>
        <taxon>malvids</taxon>
        <taxon>Brassicales</taxon>
        <taxon>Brassicaceae</taxon>
        <taxon>Camelineae</taxon>
        <taxon>Capsella</taxon>
    </lineage>
</organism>
<protein>
    <recommendedName>
        <fullName evidence="4">Ubiquitin-like protease family profile domain-containing protein</fullName>
    </recommendedName>
</protein>
<proteinExistence type="inferred from homology"/>
<accession>R0I634</accession>
<evidence type="ECO:0000313" key="6">
    <source>
        <dbReference type="Proteomes" id="UP000029121"/>
    </source>
</evidence>
<dbReference type="Gene3D" id="3.40.395.10">
    <property type="entry name" value="Adenoviral Proteinase, Chain A"/>
    <property type="match status" value="1"/>
</dbReference>
<gene>
    <name evidence="5" type="ORF">CARUB_v10021227mg</name>
</gene>
<evidence type="ECO:0000259" key="4">
    <source>
        <dbReference type="Pfam" id="PF02902"/>
    </source>
</evidence>
<dbReference type="InterPro" id="IPR038765">
    <property type="entry name" value="Papain-like_cys_pep_sf"/>
</dbReference>
<dbReference type="InterPro" id="IPR003653">
    <property type="entry name" value="Peptidase_C48_C"/>
</dbReference>
<evidence type="ECO:0000256" key="1">
    <source>
        <dbReference type="ARBA" id="ARBA00005234"/>
    </source>
</evidence>
<name>R0I634_9BRAS</name>
<reference evidence="6" key="1">
    <citation type="journal article" date="2013" name="Nat. Genet.">
        <title>The Capsella rubella genome and the genomic consequences of rapid mating system evolution.</title>
        <authorList>
            <person name="Slotte T."/>
            <person name="Hazzouri K.M."/>
            <person name="Agren J.A."/>
            <person name="Koenig D."/>
            <person name="Maumus F."/>
            <person name="Guo Y.L."/>
            <person name="Steige K."/>
            <person name="Platts A.E."/>
            <person name="Escobar J.S."/>
            <person name="Newman L.K."/>
            <person name="Wang W."/>
            <person name="Mandakova T."/>
            <person name="Vello E."/>
            <person name="Smith L.M."/>
            <person name="Henz S.R."/>
            <person name="Steffen J."/>
            <person name="Takuno S."/>
            <person name="Brandvain Y."/>
            <person name="Coop G."/>
            <person name="Andolfatto P."/>
            <person name="Hu T.T."/>
            <person name="Blanchette M."/>
            <person name="Clark R.M."/>
            <person name="Quesneville H."/>
            <person name="Nordborg M."/>
            <person name="Gaut B.S."/>
            <person name="Lysak M.A."/>
            <person name="Jenkins J."/>
            <person name="Grimwood J."/>
            <person name="Chapman J."/>
            <person name="Prochnik S."/>
            <person name="Shu S."/>
            <person name="Rokhsar D."/>
            <person name="Schmutz J."/>
            <person name="Weigel D."/>
            <person name="Wright S.I."/>
        </authorList>
    </citation>
    <scope>NUCLEOTIDE SEQUENCE [LARGE SCALE GENOMIC DNA]</scope>
    <source>
        <strain evidence="6">cv. Monte Gargano</strain>
    </source>
</reference>
<dbReference type="GO" id="GO:0008234">
    <property type="term" value="F:cysteine-type peptidase activity"/>
    <property type="evidence" value="ECO:0007669"/>
    <property type="project" value="InterPro"/>
</dbReference>
<dbReference type="GO" id="GO:0006508">
    <property type="term" value="P:proteolysis"/>
    <property type="evidence" value="ECO:0007669"/>
    <property type="project" value="UniProtKB-KW"/>
</dbReference>
<keyword evidence="2" id="KW-0645">Protease</keyword>
<comment type="similarity">
    <text evidence="1">Belongs to the peptidase C48 family.</text>
</comment>
<evidence type="ECO:0000256" key="2">
    <source>
        <dbReference type="ARBA" id="ARBA00022670"/>
    </source>
</evidence>
<evidence type="ECO:0000256" key="3">
    <source>
        <dbReference type="ARBA" id="ARBA00022801"/>
    </source>
</evidence>
<feature type="domain" description="Ubiquitin-like protease family profile" evidence="4">
    <location>
        <begin position="12"/>
        <end position="56"/>
    </location>
</feature>
<dbReference type="Pfam" id="PF02902">
    <property type="entry name" value="Peptidase_C48"/>
    <property type="match status" value="1"/>
</dbReference>
<dbReference type="SUPFAM" id="SSF54001">
    <property type="entry name" value="Cysteine proteinases"/>
    <property type="match status" value="1"/>
</dbReference>